<comment type="caution">
    <text evidence="7">The sequence shown here is derived from an EMBL/GenBank/DDBJ whole genome shotgun (WGS) entry which is preliminary data.</text>
</comment>
<keyword evidence="4" id="KW-0964">Secreted</keyword>
<dbReference type="STRING" id="176090.SSIN_0364"/>
<accession>A0A0A0DLT4</accession>
<dbReference type="Pfam" id="PF03047">
    <property type="entry name" value="ComC"/>
    <property type="match status" value="1"/>
</dbReference>
<dbReference type="GO" id="GO:0005186">
    <property type="term" value="F:pheromone activity"/>
    <property type="evidence" value="ECO:0007669"/>
    <property type="project" value="UniProtKB-KW"/>
</dbReference>
<dbReference type="InterPro" id="IPR004288">
    <property type="entry name" value="Competence_ComC"/>
</dbReference>
<dbReference type="RefSeq" id="WP_037615058.1">
    <property type="nucleotide sequence ID" value="NZ_JPEN01000029.1"/>
</dbReference>
<comment type="similarity">
    <text evidence="3">Belongs to the ComC family.</text>
</comment>
<evidence type="ECO:0000256" key="5">
    <source>
        <dbReference type="ARBA" id="ARBA00023044"/>
    </source>
</evidence>
<dbReference type="GO" id="GO:0005576">
    <property type="term" value="C:extracellular region"/>
    <property type="evidence" value="ECO:0007669"/>
    <property type="project" value="UniProtKB-SubCell"/>
</dbReference>
<proteinExistence type="inferred from homology"/>
<dbReference type="PATRIC" id="fig|176090.4.peg.362"/>
<keyword evidence="6" id="KW-0178">Competence</keyword>
<evidence type="ECO:0000256" key="4">
    <source>
        <dbReference type="ARBA" id="ARBA00022525"/>
    </source>
</evidence>
<dbReference type="Proteomes" id="UP000030019">
    <property type="component" value="Unassembled WGS sequence"/>
</dbReference>
<comment type="function">
    <text evidence="1">Acts as a pheromone, induces cells to develop competence for genetic transformation.</text>
</comment>
<evidence type="ECO:0000256" key="1">
    <source>
        <dbReference type="ARBA" id="ARBA00002667"/>
    </source>
</evidence>
<reference evidence="7 8" key="1">
    <citation type="submission" date="2014-06" db="EMBL/GenBank/DDBJ databases">
        <authorList>
            <person name="Teng J.L."/>
            <person name="Huang Y."/>
            <person name="Tse H."/>
            <person name="Lau S.K."/>
            <person name="Woo P.C."/>
        </authorList>
    </citation>
    <scope>NUCLEOTIDE SEQUENCE [LARGE SCALE GENOMIC DNA]</scope>
    <source>
        <strain evidence="7 8">HKU4</strain>
    </source>
</reference>
<gene>
    <name evidence="7" type="ORF">SSIN_0364</name>
</gene>
<dbReference type="InterPro" id="IPR010133">
    <property type="entry name" value="Bacteriocin_signal_seq"/>
</dbReference>
<evidence type="ECO:0000256" key="6">
    <source>
        <dbReference type="ARBA" id="ARBA00023287"/>
    </source>
</evidence>
<name>A0A0A0DLT4_9STRE</name>
<comment type="subcellular location">
    <subcellularLocation>
        <location evidence="2">Secreted</location>
    </subcellularLocation>
</comment>
<dbReference type="GO" id="GO:0030420">
    <property type="term" value="P:establishment of competence for transformation"/>
    <property type="evidence" value="ECO:0007669"/>
    <property type="project" value="UniProtKB-KW"/>
</dbReference>
<organism evidence="7 8">
    <name type="scientific">Streptococcus sinensis</name>
    <dbReference type="NCBI Taxonomy" id="176090"/>
    <lineage>
        <taxon>Bacteria</taxon>
        <taxon>Bacillati</taxon>
        <taxon>Bacillota</taxon>
        <taxon>Bacilli</taxon>
        <taxon>Lactobacillales</taxon>
        <taxon>Streptococcaceae</taxon>
        <taxon>Streptococcus</taxon>
    </lineage>
</organism>
<evidence type="ECO:0000256" key="3">
    <source>
        <dbReference type="ARBA" id="ARBA00009039"/>
    </source>
</evidence>
<keyword evidence="5" id="KW-0588">Pheromone</keyword>
<evidence type="ECO:0008006" key="9">
    <source>
        <dbReference type="Google" id="ProtNLM"/>
    </source>
</evidence>
<evidence type="ECO:0000256" key="2">
    <source>
        <dbReference type="ARBA" id="ARBA00004613"/>
    </source>
</evidence>
<dbReference type="AlphaFoldDB" id="A0A0A0DLT4"/>
<protein>
    <recommendedName>
        <fullName evidence="9">COMC family protein</fullName>
    </recommendedName>
</protein>
<evidence type="ECO:0000313" key="7">
    <source>
        <dbReference type="EMBL" id="KGM37872.1"/>
    </source>
</evidence>
<dbReference type="NCBIfam" id="TIGR01847">
    <property type="entry name" value="bacteriocin_sig"/>
    <property type="match status" value="1"/>
</dbReference>
<evidence type="ECO:0000313" key="8">
    <source>
        <dbReference type="Proteomes" id="UP000030019"/>
    </source>
</evidence>
<dbReference type="EMBL" id="JPEN01000029">
    <property type="protein sequence ID" value="KGM37872.1"/>
    <property type="molecule type" value="Genomic_DNA"/>
</dbReference>
<keyword evidence="8" id="KW-1185">Reference proteome</keyword>
<sequence>MKKTQENFKALTQFTDLTEKELKKVIGGDFRKVRLPRLFGK</sequence>